<feature type="region of interest" description="Disordered" evidence="1">
    <location>
        <begin position="1"/>
        <end position="22"/>
    </location>
</feature>
<evidence type="ECO:0000313" key="3">
    <source>
        <dbReference type="EMBL" id="KAL2057964.1"/>
    </source>
</evidence>
<feature type="domain" description="Prolyl 4-hydroxylase alpha subunit Fe(2+) 2OG dioxygenase" evidence="2">
    <location>
        <begin position="147"/>
        <end position="233"/>
    </location>
</feature>
<dbReference type="Proteomes" id="UP001590951">
    <property type="component" value="Unassembled WGS sequence"/>
</dbReference>
<sequence length="426" mass="47766">MSNSGNSDDGSNNSESDDGGVDQEGFKKDLFDRIFEVHSTGSFATFGIIDSFVHPGISVDPIGTVRLPLSEEDAHTLVQASHKAPFGKGTETVVDESVRKTWEIDAGKIHFLNKAWQSCLDRTVEHVAGELGVADGAINVRAEFYKMLLYGKGAMFKAHKDTEKVPGMFGTLIICLPSKHTGGAVCLQHGEKSARFNTSENSAFDTAFIAWYTDVTHEIEPVQTGYRWVLTYNLINESKDPYRSASALDARTGHFAQALTRWQNLEDVPQYLAYPLDHQYTDRDLRLARLKGDDYPRARHVAQSCAVHGEFYILLANMSMHITDPNDENEEPEESELLLSHIVDLEGFTLSIYDSLKISDTLLLQGISYSDREPDVQRGGNYMGNQYAEIDQFFKDSVMIIVPSRFIMSFLLGRHYRHKALDQFMG</sequence>
<name>A0ABR4BMG9_9LECA</name>
<proteinExistence type="predicted"/>
<comment type="caution">
    <text evidence="3">The sequence shown here is derived from an EMBL/GenBank/DDBJ whole genome shotgun (WGS) entry which is preliminary data.</text>
</comment>
<accession>A0ABR4BMG9</accession>
<reference evidence="3 4" key="1">
    <citation type="submission" date="2024-09" db="EMBL/GenBank/DDBJ databases">
        <title>Rethinking Asexuality: The Enigmatic Case of Functional Sexual Genes in Lepraria (Stereocaulaceae).</title>
        <authorList>
            <person name="Doellman M."/>
            <person name="Sun Y."/>
            <person name="Barcenas-Pena A."/>
            <person name="Lumbsch H.T."/>
            <person name="Grewe F."/>
        </authorList>
    </citation>
    <scope>NUCLEOTIDE SEQUENCE [LARGE SCALE GENOMIC DNA]</scope>
    <source>
        <strain evidence="3 4">Grewe 0041</strain>
    </source>
</reference>
<dbReference type="Pfam" id="PF13640">
    <property type="entry name" value="2OG-FeII_Oxy_3"/>
    <property type="match status" value="1"/>
</dbReference>
<dbReference type="InterPro" id="IPR044862">
    <property type="entry name" value="Pro_4_hyd_alph_FE2OG_OXY"/>
</dbReference>
<evidence type="ECO:0000259" key="2">
    <source>
        <dbReference type="Pfam" id="PF13640"/>
    </source>
</evidence>
<evidence type="ECO:0000256" key="1">
    <source>
        <dbReference type="SAM" id="MobiDB-lite"/>
    </source>
</evidence>
<dbReference type="Gene3D" id="2.60.120.620">
    <property type="entry name" value="q2cbj1_9rhob like domain"/>
    <property type="match status" value="1"/>
</dbReference>
<evidence type="ECO:0000313" key="4">
    <source>
        <dbReference type="Proteomes" id="UP001590951"/>
    </source>
</evidence>
<dbReference type="PANTHER" id="PTHR33099:SF7">
    <property type="entry name" value="MYND-TYPE DOMAIN-CONTAINING PROTEIN"/>
    <property type="match status" value="1"/>
</dbReference>
<dbReference type="PANTHER" id="PTHR33099">
    <property type="entry name" value="FE2OG DIOXYGENASE DOMAIN-CONTAINING PROTEIN"/>
    <property type="match status" value="1"/>
</dbReference>
<keyword evidence="4" id="KW-1185">Reference proteome</keyword>
<protein>
    <recommendedName>
        <fullName evidence="2">Prolyl 4-hydroxylase alpha subunit Fe(2+) 2OG dioxygenase domain-containing protein</fullName>
    </recommendedName>
</protein>
<dbReference type="EMBL" id="JBHFEH010000003">
    <property type="protein sequence ID" value="KAL2057964.1"/>
    <property type="molecule type" value="Genomic_DNA"/>
</dbReference>
<gene>
    <name evidence="3" type="ORF">ABVK25_001581</name>
</gene>
<feature type="compositionally biased region" description="Low complexity" evidence="1">
    <location>
        <begin position="1"/>
        <end position="14"/>
    </location>
</feature>
<organism evidence="3 4">
    <name type="scientific">Lepraria finkii</name>
    <dbReference type="NCBI Taxonomy" id="1340010"/>
    <lineage>
        <taxon>Eukaryota</taxon>
        <taxon>Fungi</taxon>
        <taxon>Dikarya</taxon>
        <taxon>Ascomycota</taxon>
        <taxon>Pezizomycotina</taxon>
        <taxon>Lecanoromycetes</taxon>
        <taxon>OSLEUM clade</taxon>
        <taxon>Lecanoromycetidae</taxon>
        <taxon>Lecanorales</taxon>
        <taxon>Lecanorineae</taxon>
        <taxon>Stereocaulaceae</taxon>
        <taxon>Lepraria</taxon>
    </lineage>
</organism>